<dbReference type="Pfam" id="PF13239">
    <property type="entry name" value="2TM"/>
    <property type="match status" value="1"/>
</dbReference>
<feature type="domain" description="2TM" evidence="3">
    <location>
        <begin position="327"/>
        <end position="404"/>
    </location>
</feature>
<dbReference type="InterPro" id="IPR025698">
    <property type="entry name" value="2TM_dom"/>
</dbReference>
<dbReference type="OrthoDB" id="9809908at2"/>
<dbReference type="KEGG" id="noj:EJ995_07810"/>
<name>A0A3S9N0Z7_9FLAO</name>
<gene>
    <name evidence="4" type="ORF">EJ995_07810</name>
</gene>
<feature type="transmembrane region" description="Helical" evidence="1">
    <location>
        <begin position="364"/>
        <end position="381"/>
    </location>
</feature>
<accession>A0A3S9N0Z7</accession>
<organism evidence="4 5">
    <name type="scientific">Nonlabens ponticola</name>
    <dbReference type="NCBI Taxonomy" id="2496866"/>
    <lineage>
        <taxon>Bacteria</taxon>
        <taxon>Pseudomonadati</taxon>
        <taxon>Bacteroidota</taxon>
        <taxon>Flavobacteriia</taxon>
        <taxon>Flavobacteriales</taxon>
        <taxon>Flavobacteriaceae</taxon>
        <taxon>Nonlabens</taxon>
    </lineage>
</organism>
<evidence type="ECO:0000256" key="1">
    <source>
        <dbReference type="SAM" id="Phobius"/>
    </source>
</evidence>
<feature type="transmembrane region" description="Helical" evidence="1">
    <location>
        <begin position="81"/>
        <end position="104"/>
    </location>
</feature>
<dbReference type="EMBL" id="CP034549">
    <property type="protein sequence ID" value="AZQ45206.1"/>
    <property type="molecule type" value="Genomic_DNA"/>
</dbReference>
<protein>
    <submittedName>
        <fullName evidence="4">Histidine kinase</fullName>
    </submittedName>
</protein>
<evidence type="ECO:0000259" key="2">
    <source>
        <dbReference type="Pfam" id="PF06580"/>
    </source>
</evidence>
<feature type="domain" description="Signal transduction histidine kinase internal region" evidence="2">
    <location>
        <begin position="124"/>
        <end position="203"/>
    </location>
</feature>
<dbReference type="PANTHER" id="PTHR34220">
    <property type="entry name" value="SENSOR HISTIDINE KINASE YPDA"/>
    <property type="match status" value="1"/>
</dbReference>
<keyword evidence="1" id="KW-0472">Membrane</keyword>
<keyword evidence="5" id="KW-1185">Reference proteome</keyword>
<dbReference type="Proteomes" id="UP000279600">
    <property type="component" value="Chromosome"/>
</dbReference>
<keyword evidence="4" id="KW-0808">Transferase</keyword>
<feature type="transmembrane region" description="Helical" evidence="1">
    <location>
        <begin position="342"/>
        <end position="358"/>
    </location>
</feature>
<reference evidence="4 5" key="1">
    <citation type="submission" date="2018-12" db="EMBL/GenBank/DDBJ databases">
        <title>Complete genome of Nonlabens sp. MJ115.</title>
        <authorList>
            <person name="Choi H.S."/>
            <person name="Jung J."/>
        </authorList>
    </citation>
    <scope>NUCLEOTIDE SEQUENCE [LARGE SCALE GENOMIC DNA]</scope>
    <source>
        <strain evidence="4 5">MJ115</strain>
    </source>
</reference>
<dbReference type="InterPro" id="IPR010559">
    <property type="entry name" value="Sig_transdc_His_kin_internal"/>
</dbReference>
<sequence length="408" mass="46684">MLAESFAINFLFAFTLTLVNETYFSYLTTIFPWTTAAVKRLLVGILGSCVLTMIALFLVRVFVAIVIYGRTLDNFIESERMQFYIIGVIFTLVISVIFHAIYFYKELQQAKIQEQKVIAGSATAQFDALKNQLDPHFLFNSLNVLVSLIEENQDAAVKFTTSLSKVYRYVLEQRGKQLVSVQEELEFARLYVQLLKMRFEDSLIVDIADSSVLPDQYIVPLSLQLLIENAVKHNVVSSSQPLHLSIHPAGDKLVVSNTLSPKKVLSTTTGVGLQNIASRYGLISTQQMSVLKSETHFNVQLPMLPLNPELPKTKAMEIQLEDQKLVNAREKVKNMKEFYDELVRFIFIIAFLGLLNYFTSDFPWVIFPAIGMSIGLFFKYMKNFDRHILLGKNWEEQKINKYMNDSNF</sequence>
<proteinExistence type="predicted"/>
<dbReference type="InterPro" id="IPR050640">
    <property type="entry name" value="Bact_2-comp_sensor_kinase"/>
</dbReference>
<dbReference type="AlphaFoldDB" id="A0A3S9N0Z7"/>
<dbReference type="GO" id="GO:0000155">
    <property type="term" value="F:phosphorelay sensor kinase activity"/>
    <property type="evidence" value="ECO:0007669"/>
    <property type="project" value="InterPro"/>
</dbReference>
<keyword evidence="1" id="KW-0812">Transmembrane</keyword>
<feature type="transmembrane region" description="Helical" evidence="1">
    <location>
        <begin position="41"/>
        <end position="69"/>
    </location>
</feature>
<keyword evidence="4" id="KW-0418">Kinase</keyword>
<keyword evidence="1" id="KW-1133">Transmembrane helix</keyword>
<evidence type="ECO:0000313" key="4">
    <source>
        <dbReference type="EMBL" id="AZQ45206.1"/>
    </source>
</evidence>
<dbReference type="PANTHER" id="PTHR34220:SF7">
    <property type="entry name" value="SENSOR HISTIDINE KINASE YPDA"/>
    <property type="match status" value="1"/>
</dbReference>
<dbReference type="GO" id="GO:0016020">
    <property type="term" value="C:membrane"/>
    <property type="evidence" value="ECO:0007669"/>
    <property type="project" value="InterPro"/>
</dbReference>
<evidence type="ECO:0000313" key="5">
    <source>
        <dbReference type="Proteomes" id="UP000279600"/>
    </source>
</evidence>
<dbReference type="Pfam" id="PF06580">
    <property type="entry name" value="His_kinase"/>
    <property type="match status" value="1"/>
</dbReference>
<feature type="transmembrane region" description="Helical" evidence="1">
    <location>
        <begin position="6"/>
        <end position="29"/>
    </location>
</feature>
<evidence type="ECO:0000259" key="3">
    <source>
        <dbReference type="Pfam" id="PF13239"/>
    </source>
</evidence>